<dbReference type="AlphaFoldDB" id="A0A7U7PQH1"/>
<accession>A0A7U7PQH1</accession>
<name>A0A7U7PQH1_RALSL</name>
<gene>
    <name evidence="2" type="ORF">RSIPO_03631</name>
</gene>
<proteinExistence type="predicted"/>
<evidence type="ECO:0000313" key="2">
    <source>
        <dbReference type="EMBL" id="CEJ16933.1"/>
    </source>
</evidence>
<sequence>MARIQDSLKRLWQAKTAARKCLGDTLIRWTPTVATLIGGIWVYQQFSLSGGTDWTLNPSIETEVLRYKGDLALVVVHVRVKNPLNKVVDIHPANGKFDVRIKKTPADQASATVIDPDDDGELIAHASLLPEDGYEFLPNADFDNVTSVVLPTGMLVSITADIQYHDDYVSVSRIVRVKPEDEKDAAPPSSGRRSARDTAHAK</sequence>
<protein>
    <submittedName>
        <fullName evidence="2">Hypothetical transmembrane protein</fullName>
    </submittedName>
</protein>
<keyword evidence="2" id="KW-0472">Membrane</keyword>
<reference evidence="2" key="2">
    <citation type="submission" date="2022-04" db="EMBL/GenBank/DDBJ databases">
        <title>Genomic draft of R. solanacearum strain IPO1609, a phylotype IIB1/biovar 2/race 3 strain isolated from potato in Europe.</title>
        <authorList>
            <person name="Boucher C."/>
            <person name="Carrere S."/>
            <person name="Dossat C."/>
            <person name="Elbaz M."/>
            <person name="Genin S."/>
            <person name="Gouzy J."/>
            <person name="Prior P."/>
            <person name="Segurens B."/>
            <person name="Wincker P."/>
        </authorList>
    </citation>
    <scope>NUCLEOTIDE SEQUENCE</scope>
    <source>
        <strain evidence="2">IPO1609</strain>
    </source>
</reference>
<keyword evidence="3" id="KW-1185">Reference proteome</keyword>
<evidence type="ECO:0000313" key="3">
    <source>
        <dbReference type="Proteomes" id="UP000053470"/>
    </source>
</evidence>
<evidence type="ECO:0000256" key="1">
    <source>
        <dbReference type="SAM" id="MobiDB-lite"/>
    </source>
</evidence>
<organism evidence="2 3">
    <name type="scientific">Ralstonia solanacearum IPO1609</name>
    <dbReference type="NCBI Taxonomy" id="564066"/>
    <lineage>
        <taxon>Bacteria</taxon>
        <taxon>Pseudomonadati</taxon>
        <taxon>Pseudomonadota</taxon>
        <taxon>Betaproteobacteria</taxon>
        <taxon>Burkholderiales</taxon>
        <taxon>Burkholderiaceae</taxon>
        <taxon>Ralstonia</taxon>
        <taxon>Ralstonia solanacearum species complex</taxon>
    </lineage>
</organism>
<dbReference type="RefSeq" id="WP_003261120.1">
    <property type="nucleotide sequence ID" value="NZ_LN651281.1"/>
</dbReference>
<feature type="region of interest" description="Disordered" evidence="1">
    <location>
        <begin position="178"/>
        <end position="202"/>
    </location>
</feature>
<keyword evidence="2" id="KW-0812">Transmembrane</keyword>
<dbReference type="Proteomes" id="UP000053470">
    <property type="component" value="Unassembled WGS sequence"/>
</dbReference>
<reference evidence="2" key="1">
    <citation type="submission" date="2014-11" db="EMBL/GenBank/DDBJ databases">
        <authorList>
            <person name="Genoscope - CEA"/>
        </authorList>
    </citation>
    <scope>NUCLEOTIDE SEQUENCE</scope>
    <source>
        <strain evidence="2">IPO1609</strain>
    </source>
</reference>
<dbReference type="EMBL" id="LN651281">
    <property type="protein sequence ID" value="CEJ16933.1"/>
    <property type="molecule type" value="Genomic_DNA"/>
</dbReference>